<dbReference type="SUPFAM" id="SSF54928">
    <property type="entry name" value="RNA-binding domain, RBD"/>
    <property type="match status" value="1"/>
</dbReference>
<dbReference type="GO" id="GO:0005737">
    <property type="term" value="C:cytoplasm"/>
    <property type="evidence" value="ECO:0007669"/>
    <property type="project" value="TreeGrafter"/>
</dbReference>
<evidence type="ECO:0000256" key="2">
    <source>
        <dbReference type="PROSITE-ProRule" id="PRU00176"/>
    </source>
</evidence>
<reference evidence="5 6" key="1">
    <citation type="submission" date="2018-03" db="EMBL/GenBank/DDBJ databases">
        <authorList>
            <person name="Guldener U."/>
        </authorList>
    </citation>
    <scope>NUCLEOTIDE SEQUENCE [LARGE SCALE GENOMIC DNA]</scope>
    <source>
        <strain evidence="5 6">NBRC100155</strain>
    </source>
</reference>
<dbReference type="InterPro" id="IPR035979">
    <property type="entry name" value="RBD_domain_sf"/>
</dbReference>
<dbReference type="EMBL" id="OOIN01000014">
    <property type="protein sequence ID" value="SPO26315.1"/>
    <property type="molecule type" value="Genomic_DNA"/>
</dbReference>
<organism evidence="5 6">
    <name type="scientific">Ustilago trichophora</name>
    <dbReference type="NCBI Taxonomy" id="86804"/>
    <lineage>
        <taxon>Eukaryota</taxon>
        <taxon>Fungi</taxon>
        <taxon>Dikarya</taxon>
        <taxon>Basidiomycota</taxon>
        <taxon>Ustilaginomycotina</taxon>
        <taxon>Ustilaginomycetes</taxon>
        <taxon>Ustilaginales</taxon>
        <taxon>Ustilaginaceae</taxon>
        <taxon>Ustilago</taxon>
    </lineage>
</organism>
<dbReference type="GO" id="GO:0000398">
    <property type="term" value="P:mRNA splicing, via spliceosome"/>
    <property type="evidence" value="ECO:0007669"/>
    <property type="project" value="TreeGrafter"/>
</dbReference>
<evidence type="ECO:0000259" key="4">
    <source>
        <dbReference type="PROSITE" id="PS50102"/>
    </source>
</evidence>
<proteinExistence type="predicted"/>
<dbReference type="SMART" id="SM00360">
    <property type="entry name" value="RRM"/>
    <property type="match status" value="1"/>
</dbReference>
<dbReference type="OrthoDB" id="252020at2759"/>
<feature type="compositionally biased region" description="Low complexity" evidence="3">
    <location>
        <begin position="222"/>
        <end position="235"/>
    </location>
</feature>
<evidence type="ECO:0000313" key="6">
    <source>
        <dbReference type="Proteomes" id="UP000324022"/>
    </source>
</evidence>
<dbReference type="InterPro" id="IPR000504">
    <property type="entry name" value="RRM_dom"/>
</dbReference>
<dbReference type="Gene3D" id="3.30.70.330">
    <property type="match status" value="1"/>
</dbReference>
<protein>
    <recommendedName>
        <fullName evidence="4">RRM domain-containing protein</fullName>
    </recommendedName>
</protein>
<dbReference type="GO" id="GO:0003723">
    <property type="term" value="F:RNA binding"/>
    <property type="evidence" value="ECO:0007669"/>
    <property type="project" value="UniProtKB-UniRule"/>
</dbReference>
<dbReference type="InterPro" id="IPR012677">
    <property type="entry name" value="Nucleotide-bd_a/b_plait_sf"/>
</dbReference>
<accession>A0A5C3E8B6</accession>
<dbReference type="GO" id="GO:0061574">
    <property type="term" value="C:ASAP complex"/>
    <property type="evidence" value="ECO:0007669"/>
    <property type="project" value="TreeGrafter"/>
</dbReference>
<dbReference type="PANTHER" id="PTHR15481">
    <property type="entry name" value="RIBONUCLEIC ACID BINDING PROTEIN S1"/>
    <property type="match status" value="1"/>
</dbReference>
<name>A0A5C3E8B6_9BASI</name>
<feature type="compositionally biased region" description="Basic and acidic residues" evidence="3">
    <location>
        <begin position="60"/>
        <end position="73"/>
    </location>
</feature>
<keyword evidence="6" id="KW-1185">Reference proteome</keyword>
<evidence type="ECO:0000313" key="5">
    <source>
        <dbReference type="EMBL" id="SPO26315.1"/>
    </source>
</evidence>
<dbReference type="PANTHER" id="PTHR15481:SF0">
    <property type="entry name" value="LD23870P-RELATED"/>
    <property type="match status" value="1"/>
</dbReference>
<gene>
    <name evidence="5" type="ORF">UTRI_03904</name>
</gene>
<dbReference type="GO" id="GO:0005654">
    <property type="term" value="C:nucleoplasm"/>
    <property type="evidence" value="ECO:0007669"/>
    <property type="project" value="TreeGrafter"/>
</dbReference>
<sequence>MDSHPDESSRTPPSHFGRSASPSFAESSRSRRQSRSRSRSSTPSYASKSAHTHSHTRSRSPLERPLKPTFDRGSGKTAIYVENLSPNVRPCHLEHIFGWYGHVISIHVSSSDEIETGEGGKGRNWAYVQMSSVQEATKSVLYMSGGQIDGVAVQVQCCVWPKDLQPSRDDSREMEVERKRRRRSRYDVDRDERSGKNGSHYEKKDWTGERWMHPDSRKRILSADNNNTSSSSRNNDNSRDGNQPMRKWGAPNHT</sequence>
<feature type="compositionally biased region" description="Low complexity" evidence="3">
    <location>
        <begin position="18"/>
        <end position="27"/>
    </location>
</feature>
<evidence type="ECO:0000256" key="3">
    <source>
        <dbReference type="SAM" id="MobiDB-lite"/>
    </source>
</evidence>
<dbReference type="PROSITE" id="PS50102">
    <property type="entry name" value="RRM"/>
    <property type="match status" value="1"/>
</dbReference>
<dbReference type="Proteomes" id="UP000324022">
    <property type="component" value="Unassembled WGS sequence"/>
</dbReference>
<keyword evidence="1 2" id="KW-0694">RNA-binding</keyword>
<feature type="compositionally biased region" description="Basic and acidic residues" evidence="3">
    <location>
        <begin position="185"/>
        <end position="218"/>
    </location>
</feature>
<feature type="region of interest" description="Disordered" evidence="3">
    <location>
        <begin position="164"/>
        <end position="254"/>
    </location>
</feature>
<dbReference type="AlphaFoldDB" id="A0A5C3E8B6"/>
<feature type="domain" description="RRM" evidence="4">
    <location>
        <begin position="77"/>
        <end position="181"/>
    </location>
</feature>
<feature type="compositionally biased region" description="Basic and acidic residues" evidence="3">
    <location>
        <begin position="165"/>
        <end position="178"/>
    </location>
</feature>
<feature type="region of interest" description="Disordered" evidence="3">
    <location>
        <begin position="1"/>
        <end position="73"/>
    </location>
</feature>
<evidence type="ECO:0000256" key="1">
    <source>
        <dbReference type="ARBA" id="ARBA00022884"/>
    </source>
</evidence>
<dbReference type="Pfam" id="PF00076">
    <property type="entry name" value="RRM_1"/>
    <property type="match status" value="1"/>
</dbReference>
<feature type="compositionally biased region" description="Low complexity" evidence="3">
    <location>
        <begin position="39"/>
        <end position="49"/>
    </location>
</feature>